<dbReference type="PANTHER" id="PTHR42051:SF1">
    <property type="entry name" value="MEIOTICALLY UP-REGULATED PROTEIN PB1A10.08"/>
    <property type="match status" value="1"/>
</dbReference>
<gene>
    <name evidence="2" type="ORF">EMPG_14849</name>
</gene>
<keyword evidence="3" id="KW-1185">Reference proteome</keyword>
<feature type="region of interest" description="Disordered" evidence="1">
    <location>
        <begin position="367"/>
        <end position="392"/>
    </location>
</feature>
<evidence type="ECO:0000313" key="2">
    <source>
        <dbReference type="EMBL" id="KLJ09726.1"/>
    </source>
</evidence>
<protein>
    <submittedName>
        <fullName evidence="2">Uncharacterized protein</fullName>
    </submittedName>
</protein>
<organism evidence="2 3">
    <name type="scientific">Blastomyces silverae</name>
    <dbReference type="NCBI Taxonomy" id="2060906"/>
    <lineage>
        <taxon>Eukaryota</taxon>
        <taxon>Fungi</taxon>
        <taxon>Dikarya</taxon>
        <taxon>Ascomycota</taxon>
        <taxon>Pezizomycotina</taxon>
        <taxon>Eurotiomycetes</taxon>
        <taxon>Eurotiomycetidae</taxon>
        <taxon>Onygenales</taxon>
        <taxon>Ajellomycetaceae</taxon>
        <taxon>Blastomyces</taxon>
    </lineage>
</organism>
<dbReference type="STRING" id="2060906.A0A0H1BKM2"/>
<dbReference type="InterPro" id="IPR034443">
    <property type="entry name" value="PB1A10.08"/>
</dbReference>
<proteinExistence type="predicted"/>
<dbReference type="EMBL" id="LDEV01002281">
    <property type="protein sequence ID" value="KLJ09726.1"/>
    <property type="molecule type" value="Genomic_DNA"/>
</dbReference>
<accession>A0A0H1BKM2</accession>
<dbReference type="Proteomes" id="UP000053573">
    <property type="component" value="Unassembled WGS sequence"/>
</dbReference>
<sequence length="502" mass="55262">MPLQTFRFNSTMRNTNVQLQDEKAAPVVSAGIFDPPTNPVFIAPQRKTQRPSIRPLQITPRRNRSKGHAEMRSSSSTRPEVSVPLHVSNLLEATAIPVPRTWAGRKQRRLLDYNNAEYLGSLFAEGIAGNESDRMARASRKSSLHVLLSPPNELADDESNLPAGSETPDSVVSLSLDSVTSLDNDDDVPTPFSDPATPYFSTQRLPFVRKQRLFSPCEACPQDHPLLSSSIPEDHIHIDETPTKLPAYGSNSFRSLPKLGATVKSNLTASLRALRSAAQSVSNFTAPSVRSEDFLTRSFFSFSPELTDDKHPAPMKNPPSPALRRYLNPLTISAADIHIYSESPRGTRVQPVRCTASIQMQTYSSPVVKKVRRNGPFPNPTSADGSHAENGEEYDVDINYQDEEDEEDPPQSPAYRQREPRENSDFLRMVVLEMNMRRRGKLRSDIPGRAKVWLPPRKTVVPSSSSSSAVAVYMSAGGGSGGGCAGCKIPQRWIAVSADELS</sequence>
<dbReference type="OrthoDB" id="4181307at2759"/>
<dbReference type="PANTHER" id="PTHR42051">
    <property type="entry name" value="MEIOTICALLY UP-REGULATED PROTEIN PB1A10.08"/>
    <property type="match status" value="1"/>
</dbReference>
<reference evidence="3" key="1">
    <citation type="journal article" date="2015" name="PLoS Genet.">
        <title>The dynamic genome and transcriptome of the human fungal pathogen Blastomyces and close relative Emmonsia.</title>
        <authorList>
            <person name="Munoz J.F."/>
            <person name="Gauthier G.M."/>
            <person name="Desjardins C.A."/>
            <person name="Gallo J.E."/>
            <person name="Holder J."/>
            <person name="Sullivan T.D."/>
            <person name="Marty A.J."/>
            <person name="Carmen J.C."/>
            <person name="Chen Z."/>
            <person name="Ding L."/>
            <person name="Gujja S."/>
            <person name="Magrini V."/>
            <person name="Misas E."/>
            <person name="Mitreva M."/>
            <person name="Priest M."/>
            <person name="Saif S."/>
            <person name="Whiston E.A."/>
            <person name="Young S."/>
            <person name="Zeng Q."/>
            <person name="Goldman W.E."/>
            <person name="Mardis E.R."/>
            <person name="Taylor J.W."/>
            <person name="McEwen J.G."/>
            <person name="Clay O.K."/>
            <person name="Klein B.S."/>
            <person name="Cuomo C.A."/>
        </authorList>
    </citation>
    <scope>NUCLEOTIDE SEQUENCE [LARGE SCALE GENOMIC DNA]</scope>
    <source>
        <strain evidence="3">UAMH 139</strain>
    </source>
</reference>
<feature type="region of interest" description="Disordered" evidence="1">
    <location>
        <begin position="56"/>
        <end position="81"/>
    </location>
</feature>
<feature type="region of interest" description="Disordered" evidence="1">
    <location>
        <begin position="403"/>
        <end position="422"/>
    </location>
</feature>
<evidence type="ECO:0000256" key="1">
    <source>
        <dbReference type="SAM" id="MobiDB-lite"/>
    </source>
</evidence>
<comment type="caution">
    <text evidence="2">The sequence shown here is derived from an EMBL/GenBank/DDBJ whole genome shotgun (WGS) entry which is preliminary data.</text>
</comment>
<feature type="region of interest" description="Disordered" evidence="1">
    <location>
        <begin position="150"/>
        <end position="170"/>
    </location>
</feature>
<evidence type="ECO:0000313" key="3">
    <source>
        <dbReference type="Proteomes" id="UP000053573"/>
    </source>
</evidence>
<name>A0A0H1BKM2_9EURO</name>
<dbReference type="AlphaFoldDB" id="A0A0H1BKM2"/>